<name>A0A1L7CF76_9CORY</name>
<keyword evidence="3" id="KW-1185">Reference proteome</keyword>
<sequence>MAIILGIIIVLVAFAITFVLIGFVQRLSAGEVAPYEDTRHTSAQRIQDNAEALATANYDGLSFDITTRGYDTAQVDAVIQGLRAQLAAHATSASAVESTPAVPAMPARSQTPPASTPWGSDDEVKPVDFTVMEETDRPSEN</sequence>
<evidence type="ECO:0000313" key="2">
    <source>
        <dbReference type="EMBL" id="APT84485.1"/>
    </source>
</evidence>
<evidence type="ECO:0000256" key="1">
    <source>
        <dbReference type="SAM" id="MobiDB-lite"/>
    </source>
</evidence>
<dbReference type="STRING" id="1431546.CAQU_04760"/>
<feature type="region of interest" description="Disordered" evidence="1">
    <location>
        <begin position="97"/>
        <end position="125"/>
    </location>
</feature>
<gene>
    <name evidence="2" type="ORF">CAQU_04760</name>
</gene>
<dbReference type="KEGG" id="caqu:CAQU_04760"/>
<dbReference type="Proteomes" id="UP000185478">
    <property type="component" value="Chromosome"/>
</dbReference>
<protein>
    <recommendedName>
        <fullName evidence="4">DivIVA domain-containing protein</fullName>
    </recommendedName>
</protein>
<dbReference type="RefSeq" id="WP_075725642.1">
    <property type="nucleotide sequence ID" value="NZ_CP009245.1"/>
</dbReference>
<evidence type="ECO:0000313" key="3">
    <source>
        <dbReference type="Proteomes" id="UP000185478"/>
    </source>
</evidence>
<dbReference type="OrthoDB" id="3480096at2"/>
<proteinExistence type="predicted"/>
<dbReference type="AlphaFoldDB" id="A0A1L7CF76"/>
<organism evidence="2 3">
    <name type="scientific">Corynebacterium aquilae DSM 44791</name>
    <dbReference type="NCBI Taxonomy" id="1431546"/>
    <lineage>
        <taxon>Bacteria</taxon>
        <taxon>Bacillati</taxon>
        <taxon>Actinomycetota</taxon>
        <taxon>Actinomycetes</taxon>
        <taxon>Mycobacteriales</taxon>
        <taxon>Corynebacteriaceae</taxon>
        <taxon>Corynebacterium</taxon>
    </lineage>
</organism>
<dbReference type="EMBL" id="CP009245">
    <property type="protein sequence ID" value="APT84485.1"/>
    <property type="molecule type" value="Genomic_DNA"/>
</dbReference>
<evidence type="ECO:0008006" key="4">
    <source>
        <dbReference type="Google" id="ProtNLM"/>
    </source>
</evidence>
<reference evidence="2 3" key="1">
    <citation type="submission" date="2014-08" db="EMBL/GenBank/DDBJ databases">
        <title>Complete genome sequence of Corynebacterium aquilae S-613T(T) (=DSM 44791(T)), isolated from the choana of a healthy golden eagle.</title>
        <authorList>
            <person name="Ruckert C."/>
            <person name="Albersmeier A."/>
            <person name="Winkler A."/>
            <person name="Kalinowski J."/>
        </authorList>
    </citation>
    <scope>NUCLEOTIDE SEQUENCE [LARGE SCALE GENOMIC DNA]</scope>
    <source>
        <strain evidence="2 3">S-613</strain>
    </source>
</reference>
<accession>A0A1L7CF76</accession>